<comment type="caution">
    <text evidence="3">The sequence shown here is derived from an EMBL/GenBank/DDBJ whole genome shotgun (WGS) entry which is preliminary data.</text>
</comment>
<dbReference type="EMBL" id="JAFBFC010000005">
    <property type="protein sequence ID" value="MBM7703985.1"/>
    <property type="molecule type" value="Genomic_DNA"/>
</dbReference>
<keyword evidence="3" id="KW-0645">Protease</keyword>
<dbReference type="GO" id="GO:0008233">
    <property type="term" value="F:peptidase activity"/>
    <property type="evidence" value="ECO:0007669"/>
    <property type="project" value="UniProtKB-KW"/>
</dbReference>
<protein>
    <submittedName>
        <fullName evidence="3">Membrane-bound ClpP family serine protease</fullName>
    </submittedName>
</protein>
<dbReference type="Gene3D" id="2.40.50.140">
    <property type="entry name" value="Nucleic acid-binding proteins"/>
    <property type="match status" value="1"/>
</dbReference>
<proteinExistence type="predicted"/>
<reference evidence="3 4" key="1">
    <citation type="submission" date="2021-01" db="EMBL/GenBank/DDBJ databases">
        <title>Genomic Encyclopedia of Type Strains, Phase IV (KMG-IV): sequencing the most valuable type-strain genomes for metagenomic binning, comparative biology and taxonomic classification.</title>
        <authorList>
            <person name="Goeker M."/>
        </authorList>
    </citation>
    <scope>NUCLEOTIDE SEQUENCE [LARGE SCALE GENOMIC DNA]</scope>
    <source>
        <strain evidence="3 4">DSM 104297</strain>
    </source>
</reference>
<evidence type="ECO:0000313" key="3">
    <source>
        <dbReference type="EMBL" id="MBM7703985.1"/>
    </source>
</evidence>
<dbReference type="RefSeq" id="WP_205188010.1">
    <property type="nucleotide sequence ID" value="NZ_JAFBFC010000005.1"/>
</dbReference>
<feature type="domain" description="Membrane protein NfeD2 N-terminal transmembrane" evidence="2">
    <location>
        <begin position="1"/>
        <end position="101"/>
    </location>
</feature>
<keyword evidence="1" id="KW-1133">Transmembrane helix</keyword>
<sequence>MEIVGLPIQTLYLYILIISGSLTLLYLLFGDMVDGIFEAVPLFNVALIFPFFTIFSASGYLLEAASSFSTVLIAILSFVVALILVILLHLFILVPLRSAEESLVFTEESLRGRIGKVIVSIPEDGFGEVIIEGVSGTISKPAFSYRNVPISSDTKVLIIEAEKGNVAVVPYEA</sequence>
<name>A0ABS2QX55_9BACI</name>
<feature type="transmembrane region" description="Helical" evidence="1">
    <location>
        <begin position="68"/>
        <end position="94"/>
    </location>
</feature>
<feature type="transmembrane region" description="Helical" evidence="1">
    <location>
        <begin position="12"/>
        <end position="29"/>
    </location>
</feature>
<dbReference type="InterPro" id="IPR012340">
    <property type="entry name" value="NA-bd_OB-fold"/>
</dbReference>
<keyword evidence="4" id="KW-1185">Reference proteome</keyword>
<keyword evidence="1" id="KW-0812">Transmembrane</keyword>
<accession>A0ABS2QX55</accession>
<dbReference type="Pfam" id="PF25842">
    <property type="entry name" value="NfeD_TM"/>
    <property type="match status" value="1"/>
</dbReference>
<evidence type="ECO:0000256" key="1">
    <source>
        <dbReference type="SAM" id="Phobius"/>
    </source>
</evidence>
<keyword evidence="1" id="KW-0472">Membrane</keyword>
<gene>
    <name evidence="3" type="ORF">JOC83_002835</name>
</gene>
<evidence type="ECO:0000313" key="4">
    <source>
        <dbReference type="Proteomes" id="UP000809829"/>
    </source>
</evidence>
<dbReference type="Proteomes" id="UP000809829">
    <property type="component" value="Unassembled WGS sequence"/>
</dbReference>
<organism evidence="3 4">
    <name type="scientific">Priestia iocasae</name>
    <dbReference type="NCBI Taxonomy" id="2291674"/>
    <lineage>
        <taxon>Bacteria</taxon>
        <taxon>Bacillati</taxon>
        <taxon>Bacillota</taxon>
        <taxon>Bacilli</taxon>
        <taxon>Bacillales</taxon>
        <taxon>Bacillaceae</taxon>
        <taxon>Priestia</taxon>
    </lineage>
</organism>
<evidence type="ECO:0000259" key="2">
    <source>
        <dbReference type="Pfam" id="PF25842"/>
    </source>
</evidence>
<feature type="transmembrane region" description="Helical" evidence="1">
    <location>
        <begin position="41"/>
        <end position="62"/>
    </location>
</feature>
<dbReference type="GO" id="GO:0006508">
    <property type="term" value="P:proteolysis"/>
    <property type="evidence" value="ECO:0007669"/>
    <property type="project" value="UniProtKB-KW"/>
</dbReference>
<dbReference type="InterPro" id="IPR058653">
    <property type="entry name" value="NfeD2_TM"/>
</dbReference>
<keyword evidence="3" id="KW-0378">Hydrolase</keyword>